<accession>A0A855EP80</accession>
<dbReference type="AlphaFoldDB" id="A0A855EP80"/>
<evidence type="ECO:0000256" key="1">
    <source>
        <dbReference type="SAM" id="Phobius"/>
    </source>
</evidence>
<proteinExistence type="predicted"/>
<organism evidence="2 3">
    <name type="scientific">Raoultella ornithinolytica</name>
    <name type="common">Klebsiella ornithinolytica</name>
    <dbReference type="NCBI Taxonomy" id="54291"/>
    <lineage>
        <taxon>Bacteria</taxon>
        <taxon>Pseudomonadati</taxon>
        <taxon>Pseudomonadota</taxon>
        <taxon>Gammaproteobacteria</taxon>
        <taxon>Enterobacterales</taxon>
        <taxon>Enterobacteriaceae</taxon>
        <taxon>Klebsiella/Raoultella group</taxon>
        <taxon>Raoultella</taxon>
    </lineage>
</organism>
<feature type="transmembrane region" description="Helical" evidence="1">
    <location>
        <begin position="12"/>
        <end position="29"/>
    </location>
</feature>
<keyword evidence="1" id="KW-1133">Transmembrane helix</keyword>
<sequence>MKFEELQFSWQVLQWAVLSAIGIYSWIVGRQSASNRELLELRTRLASIEAQVAQMPTQRQVSILLEKLSSTEASITGMNNQISGMASRLETINNYLLNTK</sequence>
<name>A0A855EP80_RAOOR</name>
<evidence type="ECO:0000313" key="3">
    <source>
        <dbReference type="Proteomes" id="UP000229713"/>
    </source>
</evidence>
<comment type="caution">
    <text evidence="2">The sequence shown here is derived from an EMBL/GenBank/DDBJ whole genome shotgun (WGS) entry which is preliminary data.</text>
</comment>
<keyword evidence="1" id="KW-0812">Transmembrane</keyword>
<gene>
    <name evidence="2" type="ORF">CFY86_29035</name>
</gene>
<reference evidence="2 3" key="1">
    <citation type="submission" date="2017-07" db="EMBL/GenBank/DDBJ databases">
        <title>Raoultella ornithinolytica strain HH3 draft genome.</title>
        <authorList>
            <person name="Duceppe M.-O."/>
            <person name="Huang H."/>
            <person name="Phipps-Todd B."/>
        </authorList>
    </citation>
    <scope>NUCLEOTIDE SEQUENCE [LARGE SCALE GENOMIC DNA]</scope>
    <source>
        <strain evidence="2 3">HH3</strain>
    </source>
</reference>
<dbReference type="Proteomes" id="UP000229713">
    <property type="component" value="Unassembled WGS sequence"/>
</dbReference>
<dbReference type="InterPro" id="IPR020269">
    <property type="entry name" value="Phage_Mu_Releasin"/>
</dbReference>
<dbReference type="EMBL" id="NKYI01000038">
    <property type="protein sequence ID" value="PIK80771.1"/>
    <property type="molecule type" value="Genomic_DNA"/>
</dbReference>
<dbReference type="RefSeq" id="WP_099844551.1">
    <property type="nucleotide sequence ID" value="NZ_NKYI01000038.1"/>
</dbReference>
<keyword evidence="1" id="KW-0472">Membrane</keyword>
<evidence type="ECO:0000313" key="2">
    <source>
        <dbReference type="EMBL" id="PIK80771.1"/>
    </source>
</evidence>
<dbReference type="Pfam" id="PF10805">
    <property type="entry name" value="DUF2730"/>
    <property type="match status" value="1"/>
</dbReference>
<protein>
    <submittedName>
        <fullName evidence="2">DUF2730 domain-containing protein</fullName>
    </submittedName>
</protein>